<organism evidence="1 2">
    <name type="scientific">Winogradskya consettensis</name>
    <dbReference type="NCBI Taxonomy" id="113560"/>
    <lineage>
        <taxon>Bacteria</taxon>
        <taxon>Bacillati</taxon>
        <taxon>Actinomycetota</taxon>
        <taxon>Actinomycetes</taxon>
        <taxon>Micromonosporales</taxon>
        <taxon>Micromonosporaceae</taxon>
        <taxon>Winogradskya</taxon>
    </lineage>
</organism>
<proteinExistence type="predicted"/>
<sequence>MARLIVRWRCRRPARRRLRLCGRGEGLIKGGQGYAQGRTASGSSGGHTEVGMLFNLIRRYAIMAVAVPLAAFGARKLSDAVEARRGPSRGTRMLRKGADTLQGRFGRQKKRRFSFGR</sequence>
<dbReference type="AlphaFoldDB" id="A0A919W288"/>
<gene>
    <name evidence="1" type="ORF">Aco04nite_54250</name>
</gene>
<reference evidence="1" key="1">
    <citation type="submission" date="2021-03" db="EMBL/GenBank/DDBJ databases">
        <title>Whole genome shotgun sequence of Actinoplanes consettensis NBRC 14913.</title>
        <authorList>
            <person name="Komaki H."/>
            <person name="Tamura T."/>
        </authorList>
    </citation>
    <scope>NUCLEOTIDE SEQUENCE</scope>
    <source>
        <strain evidence="1">NBRC 14913</strain>
    </source>
</reference>
<comment type="caution">
    <text evidence="1">The sequence shown here is derived from an EMBL/GenBank/DDBJ whole genome shotgun (WGS) entry which is preliminary data.</text>
</comment>
<dbReference type="Proteomes" id="UP000680865">
    <property type="component" value="Unassembled WGS sequence"/>
</dbReference>
<accession>A0A919W288</accession>
<protein>
    <submittedName>
        <fullName evidence="1">Uncharacterized protein</fullName>
    </submittedName>
</protein>
<evidence type="ECO:0000313" key="1">
    <source>
        <dbReference type="EMBL" id="GIM77218.1"/>
    </source>
</evidence>
<keyword evidence="2" id="KW-1185">Reference proteome</keyword>
<name>A0A919W288_9ACTN</name>
<evidence type="ECO:0000313" key="2">
    <source>
        <dbReference type="Proteomes" id="UP000680865"/>
    </source>
</evidence>
<dbReference type="EMBL" id="BOQP01000030">
    <property type="protein sequence ID" value="GIM77218.1"/>
    <property type="molecule type" value="Genomic_DNA"/>
</dbReference>